<organism evidence="1 2">
    <name type="scientific">Carnegiea gigantea</name>
    <dbReference type="NCBI Taxonomy" id="171969"/>
    <lineage>
        <taxon>Eukaryota</taxon>
        <taxon>Viridiplantae</taxon>
        <taxon>Streptophyta</taxon>
        <taxon>Embryophyta</taxon>
        <taxon>Tracheophyta</taxon>
        <taxon>Spermatophyta</taxon>
        <taxon>Magnoliopsida</taxon>
        <taxon>eudicotyledons</taxon>
        <taxon>Gunneridae</taxon>
        <taxon>Pentapetalae</taxon>
        <taxon>Caryophyllales</taxon>
        <taxon>Cactineae</taxon>
        <taxon>Cactaceae</taxon>
        <taxon>Cactoideae</taxon>
        <taxon>Echinocereeae</taxon>
        <taxon>Carnegiea</taxon>
    </lineage>
</organism>
<accession>A0A9Q1K8S4</accession>
<reference evidence="1" key="1">
    <citation type="submission" date="2022-04" db="EMBL/GenBank/DDBJ databases">
        <title>Carnegiea gigantea Genome sequencing and assembly v2.</title>
        <authorList>
            <person name="Copetti D."/>
            <person name="Sanderson M.J."/>
            <person name="Burquez A."/>
            <person name="Wojciechowski M.F."/>
        </authorList>
    </citation>
    <scope>NUCLEOTIDE SEQUENCE</scope>
    <source>
        <strain evidence="1">SGP5-SGP5p</strain>
        <tissue evidence="1">Aerial part</tissue>
    </source>
</reference>
<keyword evidence="2" id="KW-1185">Reference proteome</keyword>
<name>A0A9Q1K8S4_9CARY</name>
<dbReference type="Proteomes" id="UP001153076">
    <property type="component" value="Unassembled WGS sequence"/>
</dbReference>
<dbReference type="EMBL" id="JAKOGI010000241">
    <property type="protein sequence ID" value="KAJ8438772.1"/>
    <property type="molecule type" value="Genomic_DNA"/>
</dbReference>
<evidence type="ECO:0000313" key="2">
    <source>
        <dbReference type="Proteomes" id="UP001153076"/>
    </source>
</evidence>
<protein>
    <submittedName>
        <fullName evidence="1">Uncharacterized protein</fullName>
    </submittedName>
</protein>
<sequence length="153" mass="17118">MGFPHSLKTNEMALYALENFEWYCREVALPPLPLLSDYKDLRLDFDLAATEEAAHNFGLSEMVQVVFLAMLLNDAVTLGVLRGWLIDIMESALKELCWSIFQAWGYGRGLEVDPQWSEMDYFRILVECQQACSSRGAASPKAYPGGGLGSVND</sequence>
<gene>
    <name evidence="1" type="ORF">Cgig2_009890</name>
</gene>
<proteinExistence type="predicted"/>
<comment type="caution">
    <text evidence="1">The sequence shown here is derived from an EMBL/GenBank/DDBJ whole genome shotgun (WGS) entry which is preliminary data.</text>
</comment>
<evidence type="ECO:0000313" key="1">
    <source>
        <dbReference type="EMBL" id="KAJ8438772.1"/>
    </source>
</evidence>
<dbReference type="AlphaFoldDB" id="A0A9Q1K8S4"/>